<dbReference type="Proteomes" id="UP000282435">
    <property type="component" value="Chromosome"/>
</dbReference>
<dbReference type="RefSeq" id="WP_126983895.1">
    <property type="nucleotide sequence ID" value="NZ_CP034670.1"/>
</dbReference>
<organism evidence="1 2">
    <name type="scientific">Eikenella corrodens</name>
    <dbReference type="NCBI Taxonomy" id="539"/>
    <lineage>
        <taxon>Bacteria</taxon>
        <taxon>Pseudomonadati</taxon>
        <taxon>Pseudomonadota</taxon>
        <taxon>Betaproteobacteria</taxon>
        <taxon>Neisseriales</taxon>
        <taxon>Neisseriaceae</taxon>
        <taxon>Eikenella</taxon>
    </lineage>
</organism>
<dbReference type="OrthoDB" id="9182156at2"/>
<dbReference type="AlphaFoldDB" id="A0A3S9SLP5"/>
<dbReference type="EMBL" id="CP034670">
    <property type="protein sequence ID" value="AZR60440.1"/>
    <property type="molecule type" value="Genomic_DNA"/>
</dbReference>
<sequence length="87" mass="9605">MENITIRMLRLPDVMAITGLSRAAIYAKGNPKDKARYDPDFPQRVQLSANTVAWPSDRLQMWLDKRIAASHAAHNTSAADKGGKGAR</sequence>
<evidence type="ECO:0000313" key="1">
    <source>
        <dbReference type="EMBL" id="AZR60440.1"/>
    </source>
</evidence>
<reference evidence="1 2" key="1">
    <citation type="submission" date="2018-12" db="EMBL/GenBank/DDBJ databases">
        <title>Genome sequencing of Eikenella corrodens KCOM 3110 (= JS217).</title>
        <authorList>
            <person name="Koo J.-K."/>
            <person name="Park S.-N."/>
            <person name="Lim Y.K."/>
        </authorList>
    </citation>
    <scope>NUCLEOTIDE SEQUENCE [LARGE SCALE GENOMIC DNA]</scope>
    <source>
        <strain evidence="1 2">KCOM 3110</strain>
    </source>
</reference>
<accession>A0A3S9SLP5</accession>
<dbReference type="Pfam" id="PF05930">
    <property type="entry name" value="Phage_AlpA"/>
    <property type="match status" value="1"/>
</dbReference>
<proteinExistence type="predicted"/>
<dbReference type="InterPro" id="IPR010260">
    <property type="entry name" value="AlpA"/>
</dbReference>
<dbReference type="PANTHER" id="PTHR36154">
    <property type="entry name" value="DNA-BINDING TRANSCRIPTIONAL ACTIVATOR ALPA"/>
    <property type="match status" value="1"/>
</dbReference>
<protein>
    <submittedName>
        <fullName evidence="1">AlpA family phage regulatory protein</fullName>
    </submittedName>
</protein>
<dbReference type="InterPro" id="IPR052931">
    <property type="entry name" value="Prophage_regulatory_activator"/>
</dbReference>
<name>A0A3S9SLP5_EIKCO</name>
<gene>
    <name evidence="1" type="ORF">ELB75_10750</name>
</gene>
<dbReference type="PANTHER" id="PTHR36154:SF1">
    <property type="entry name" value="DNA-BINDING TRANSCRIPTIONAL ACTIVATOR ALPA"/>
    <property type="match status" value="1"/>
</dbReference>
<evidence type="ECO:0000313" key="2">
    <source>
        <dbReference type="Proteomes" id="UP000282435"/>
    </source>
</evidence>